<dbReference type="Proteomes" id="UP000248079">
    <property type="component" value="Unassembled WGS sequence"/>
</dbReference>
<gene>
    <name evidence="2" type="ORF">DF185_04995</name>
</gene>
<evidence type="ECO:0000313" key="3">
    <source>
        <dbReference type="Proteomes" id="UP000248079"/>
    </source>
</evidence>
<dbReference type="InterPro" id="IPR037401">
    <property type="entry name" value="SnoaL-like"/>
</dbReference>
<sequence length="143" mass="16344">MKNEIAERNKANSIAFLKALEAMDVNAVVALFAEDGVQINPYASGLFSDGVKGHDEIRKYWEVPFSTFPSMKFIIHETFAMEDPNRTLIRCKGKIEMPNNSGWYDNDYYLTFKFNQEGKITEYVEIFNPIVAARGFGLTDKIK</sequence>
<comment type="caution">
    <text evidence="2">The sequence shown here is derived from an EMBL/GenBank/DDBJ whole genome shotgun (WGS) entry which is preliminary data.</text>
</comment>
<name>A0A2V4A1M5_9BACT</name>
<organism evidence="2 3">
    <name type="scientific">Marinifilum breve</name>
    <dbReference type="NCBI Taxonomy" id="2184082"/>
    <lineage>
        <taxon>Bacteria</taxon>
        <taxon>Pseudomonadati</taxon>
        <taxon>Bacteroidota</taxon>
        <taxon>Bacteroidia</taxon>
        <taxon>Marinilabiliales</taxon>
        <taxon>Marinifilaceae</taxon>
    </lineage>
</organism>
<feature type="domain" description="SnoaL-like" evidence="1">
    <location>
        <begin position="15"/>
        <end position="123"/>
    </location>
</feature>
<dbReference type="Pfam" id="PF12680">
    <property type="entry name" value="SnoaL_2"/>
    <property type="match status" value="1"/>
</dbReference>
<accession>A0A2V4A1M5</accession>
<proteinExistence type="predicted"/>
<dbReference type="EMBL" id="QFLI01000002">
    <property type="protein sequence ID" value="PXY02491.1"/>
    <property type="molecule type" value="Genomic_DNA"/>
</dbReference>
<protein>
    <submittedName>
        <fullName evidence="2">Nuclear transport factor 2 family protein</fullName>
    </submittedName>
</protein>
<dbReference type="AlphaFoldDB" id="A0A2V4A1M5"/>
<dbReference type="OrthoDB" id="3681559at2"/>
<dbReference type="Gene3D" id="3.10.450.50">
    <property type="match status" value="1"/>
</dbReference>
<reference evidence="2 3" key="1">
    <citation type="submission" date="2018-05" db="EMBL/GenBank/DDBJ databases">
        <title>Marinifilum breve JC075T sp. nov., a marine bacterium isolated from Yongle Blue Hole in the South China Sea.</title>
        <authorList>
            <person name="Fu T."/>
        </authorList>
    </citation>
    <scope>NUCLEOTIDE SEQUENCE [LARGE SCALE GENOMIC DNA]</scope>
    <source>
        <strain evidence="2 3">JC075</strain>
    </source>
</reference>
<evidence type="ECO:0000259" key="1">
    <source>
        <dbReference type="Pfam" id="PF12680"/>
    </source>
</evidence>
<keyword evidence="3" id="KW-1185">Reference proteome</keyword>
<evidence type="ECO:0000313" key="2">
    <source>
        <dbReference type="EMBL" id="PXY02491.1"/>
    </source>
</evidence>
<dbReference type="SUPFAM" id="SSF54427">
    <property type="entry name" value="NTF2-like"/>
    <property type="match status" value="1"/>
</dbReference>
<dbReference type="InterPro" id="IPR032710">
    <property type="entry name" value="NTF2-like_dom_sf"/>
</dbReference>